<dbReference type="RefSeq" id="WP_057328753.1">
    <property type="nucleotide sequence ID" value="NZ_CZBM01000010.1"/>
</dbReference>
<sequence length="162" mass="18258">MEFEIIKIKQLSGKKAQIYSVILGQEDQSVFEQFLQNNYSEYPTEIEDIVSKLKIMATKTGAAEHFFKLNEGKPGDGVCALFDSSDKKLRIYCIRFANVAIVVGGGGYKPKNIRAYQESSSLKKEAETVVRISRIISEAIKNKDIHLDDNGFFLGNLKLKEE</sequence>
<dbReference type="Proteomes" id="UP000450599">
    <property type="component" value="Unassembled WGS sequence"/>
</dbReference>
<reference evidence="1 4" key="1">
    <citation type="submission" date="2015-09" db="EMBL/GenBank/DDBJ databases">
        <authorList>
            <consortium name="Pathogen Informatics"/>
        </authorList>
    </citation>
    <scope>NUCLEOTIDE SEQUENCE [LARGE SCALE GENOMIC DNA]</scope>
    <source>
        <strain evidence="1 4">2789STDY5834948</strain>
    </source>
</reference>
<evidence type="ECO:0000313" key="1">
    <source>
        <dbReference type="EMBL" id="CUQ37986.1"/>
    </source>
</evidence>
<evidence type="ECO:0000313" key="6">
    <source>
        <dbReference type="Proteomes" id="UP000471216"/>
    </source>
</evidence>
<dbReference type="EMBL" id="WKMW01000011">
    <property type="protein sequence ID" value="MRY85020.1"/>
    <property type="molecule type" value="Genomic_DNA"/>
</dbReference>
<protein>
    <submittedName>
        <fullName evidence="1">Uncharacterized protein</fullName>
    </submittedName>
</protein>
<accession>A0A174VX51</accession>
<dbReference type="EMBL" id="WKMX01000010">
    <property type="protein sequence ID" value="MRZ06812.1"/>
    <property type="molecule type" value="Genomic_DNA"/>
</dbReference>
<name>A0A174VX51_PARDI</name>
<dbReference type="Proteomes" id="UP000471216">
    <property type="component" value="Unassembled WGS sequence"/>
</dbReference>
<evidence type="ECO:0000313" key="4">
    <source>
        <dbReference type="Proteomes" id="UP000095332"/>
    </source>
</evidence>
<dbReference type="AlphaFoldDB" id="A0A174VX51"/>
<evidence type="ECO:0000313" key="3">
    <source>
        <dbReference type="EMBL" id="MRZ06812.1"/>
    </source>
</evidence>
<evidence type="ECO:0000313" key="2">
    <source>
        <dbReference type="EMBL" id="MRY85020.1"/>
    </source>
</evidence>
<evidence type="ECO:0000313" key="5">
    <source>
        <dbReference type="Proteomes" id="UP000450599"/>
    </source>
</evidence>
<dbReference type="Proteomes" id="UP000095332">
    <property type="component" value="Unassembled WGS sequence"/>
</dbReference>
<proteinExistence type="predicted"/>
<reference evidence="5 6" key="2">
    <citation type="journal article" date="2019" name="Nat. Med.">
        <title>A library of human gut bacterial isolates paired with longitudinal multiomics data enables mechanistic microbiome research.</title>
        <authorList>
            <person name="Poyet M."/>
            <person name="Groussin M."/>
            <person name="Gibbons S.M."/>
            <person name="Avila-Pacheco J."/>
            <person name="Jiang X."/>
            <person name="Kearney S.M."/>
            <person name="Perrotta A.R."/>
            <person name="Berdy B."/>
            <person name="Zhao S."/>
            <person name="Lieberman T.D."/>
            <person name="Swanson P.K."/>
            <person name="Smith M."/>
            <person name="Roesemann S."/>
            <person name="Alexander J.E."/>
            <person name="Rich S.A."/>
            <person name="Livny J."/>
            <person name="Vlamakis H."/>
            <person name="Clish C."/>
            <person name="Bullock K."/>
            <person name="Deik A."/>
            <person name="Scott J."/>
            <person name="Pierce K.A."/>
            <person name="Xavier R.J."/>
            <person name="Alm E.J."/>
        </authorList>
    </citation>
    <scope>NUCLEOTIDE SEQUENCE [LARGE SCALE GENOMIC DNA]</scope>
    <source>
        <strain evidence="3 6">BIOML-A10</strain>
        <strain evidence="2 5">BIOML-A11</strain>
    </source>
</reference>
<dbReference type="EMBL" id="CZBM01000010">
    <property type="protein sequence ID" value="CUQ37986.1"/>
    <property type="molecule type" value="Genomic_DNA"/>
</dbReference>
<organism evidence="1 4">
    <name type="scientific">Parabacteroides distasonis</name>
    <dbReference type="NCBI Taxonomy" id="823"/>
    <lineage>
        <taxon>Bacteria</taxon>
        <taxon>Pseudomonadati</taxon>
        <taxon>Bacteroidota</taxon>
        <taxon>Bacteroidia</taxon>
        <taxon>Bacteroidales</taxon>
        <taxon>Tannerellaceae</taxon>
        <taxon>Parabacteroides</taxon>
    </lineage>
</organism>
<gene>
    <name evidence="1" type="ORF">ERS852560_02508</name>
    <name evidence="3" type="ORF">GKD54_11365</name>
    <name evidence="2" type="ORF">GKD58_12270</name>
</gene>